<name>A0AAN2BK89_9GAMM</name>
<dbReference type="SUPFAM" id="SSF53271">
    <property type="entry name" value="PRTase-like"/>
    <property type="match status" value="1"/>
</dbReference>
<accession>A0AAN2BK89</accession>
<evidence type="ECO:0008006" key="3">
    <source>
        <dbReference type="Google" id="ProtNLM"/>
    </source>
</evidence>
<dbReference type="InterPro" id="IPR029057">
    <property type="entry name" value="PRTase-like"/>
</dbReference>
<sequence length="160" mass="17325">MRSLVKPCDQQQQGFNLKFSAYYYRSAGARLLAHQLKQGCNWAAKCMANEMVKLLPENGILIPIPSRTGKATSNLLIARHLSSQTGLPVCNVITGNSRESIYQLKKQGTAVQRDFFGYRLSSRAAGNIILIDGVCATGITAGAAASLFSVRPTLVVHSIL</sequence>
<organism evidence="1 2">
    <name type="scientific">Marinagarivorans cellulosilyticus</name>
    <dbReference type="NCBI Taxonomy" id="2721545"/>
    <lineage>
        <taxon>Bacteria</taxon>
        <taxon>Pseudomonadati</taxon>
        <taxon>Pseudomonadota</taxon>
        <taxon>Gammaproteobacteria</taxon>
        <taxon>Cellvibrionales</taxon>
        <taxon>Cellvibrionaceae</taxon>
        <taxon>Marinagarivorans</taxon>
    </lineage>
</organism>
<evidence type="ECO:0000313" key="2">
    <source>
        <dbReference type="Proteomes" id="UP001320119"/>
    </source>
</evidence>
<proteinExistence type="predicted"/>
<reference evidence="1 2" key="1">
    <citation type="journal article" date="2022" name="IScience">
        <title>An ultrasensitive nanofiber-based assay for enzymatic hydrolysis and deep-sea microbial degradation of cellulose.</title>
        <authorList>
            <person name="Tsudome M."/>
            <person name="Tachioka M."/>
            <person name="Miyazaki M."/>
            <person name="Uchimura K."/>
            <person name="Tsuda M."/>
            <person name="Takaki Y."/>
            <person name="Deguchi S."/>
        </authorList>
    </citation>
    <scope>NUCLEOTIDE SEQUENCE [LARGE SCALE GENOMIC DNA]</scope>
    <source>
        <strain evidence="1 2">GE09</strain>
    </source>
</reference>
<gene>
    <name evidence="1" type="ORF">MARGE09_P1941</name>
</gene>
<dbReference type="AlphaFoldDB" id="A0AAN2BK89"/>
<dbReference type="RefSeq" id="WP_236987214.1">
    <property type="nucleotide sequence ID" value="NZ_AP023086.1"/>
</dbReference>
<protein>
    <recommendedName>
        <fullName evidence="3">Phosphoribosyltransferase</fullName>
    </recommendedName>
</protein>
<dbReference type="EMBL" id="AP023086">
    <property type="protein sequence ID" value="BCD97740.1"/>
    <property type="molecule type" value="Genomic_DNA"/>
</dbReference>
<dbReference type="Proteomes" id="UP001320119">
    <property type="component" value="Chromosome"/>
</dbReference>
<keyword evidence="2" id="KW-1185">Reference proteome</keyword>
<evidence type="ECO:0000313" key="1">
    <source>
        <dbReference type="EMBL" id="BCD97740.1"/>
    </source>
</evidence>
<dbReference type="KEGG" id="marq:MARGE09_P1941"/>